<name>A0A0B7AXA1_9EUPU</name>
<gene>
    <name evidence="1" type="primary">ORF144028</name>
</gene>
<sequence>MHSKYTHSLACIHSLPGTLHTLSLHTAVHLFKLSYPTPLSLSFISLTQKQQLPTSLAINFSEHYYLDAPPQCSLTVNTTLTHKHYYLVA</sequence>
<evidence type="ECO:0000313" key="1">
    <source>
        <dbReference type="EMBL" id="CEK84696.1"/>
    </source>
</evidence>
<dbReference type="EMBL" id="HACG01037831">
    <property type="protein sequence ID" value="CEK84696.1"/>
    <property type="molecule type" value="Transcribed_RNA"/>
</dbReference>
<accession>A0A0B7AXA1</accession>
<reference evidence="1" key="1">
    <citation type="submission" date="2014-12" db="EMBL/GenBank/DDBJ databases">
        <title>Insight into the proteome of Arion vulgaris.</title>
        <authorList>
            <person name="Aradska J."/>
            <person name="Bulat T."/>
            <person name="Smidak R."/>
            <person name="Sarate P."/>
            <person name="Gangsoo J."/>
            <person name="Sialana F."/>
            <person name="Bilban M."/>
            <person name="Lubec G."/>
        </authorList>
    </citation>
    <scope>NUCLEOTIDE SEQUENCE</scope>
    <source>
        <tissue evidence="1">Skin</tissue>
    </source>
</reference>
<proteinExistence type="predicted"/>
<dbReference type="AlphaFoldDB" id="A0A0B7AXA1"/>
<protein>
    <submittedName>
        <fullName evidence="1">Uncharacterized protein</fullName>
    </submittedName>
</protein>
<organism evidence="1">
    <name type="scientific">Arion vulgaris</name>
    <dbReference type="NCBI Taxonomy" id="1028688"/>
    <lineage>
        <taxon>Eukaryota</taxon>
        <taxon>Metazoa</taxon>
        <taxon>Spiralia</taxon>
        <taxon>Lophotrochozoa</taxon>
        <taxon>Mollusca</taxon>
        <taxon>Gastropoda</taxon>
        <taxon>Heterobranchia</taxon>
        <taxon>Euthyneura</taxon>
        <taxon>Panpulmonata</taxon>
        <taxon>Eupulmonata</taxon>
        <taxon>Stylommatophora</taxon>
        <taxon>Helicina</taxon>
        <taxon>Arionoidea</taxon>
        <taxon>Arionidae</taxon>
        <taxon>Arion</taxon>
    </lineage>
</organism>
<feature type="non-terminal residue" evidence="1">
    <location>
        <position position="89"/>
    </location>
</feature>